<reference evidence="4 5" key="1">
    <citation type="submission" date="2018-12" db="EMBL/GenBank/DDBJ databases">
        <authorList>
            <person name="Li F."/>
        </authorList>
    </citation>
    <scope>NUCLEOTIDE SEQUENCE [LARGE SCALE GENOMIC DNA]</scope>
    <source>
        <strain evidence="4 5">11W25H-1</strain>
    </source>
</reference>
<evidence type="ECO:0000259" key="3">
    <source>
        <dbReference type="Pfam" id="PF01551"/>
    </source>
</evidence>
<dbReference type="Proteomes" id="UP000288547">
    <property type="component" value="Unassembled WGS sequence"/>
</dbReference>
<dbReference type="AlphaFoldDB" id="A0A3S3Z9Y8"/>
<dbReference type="SUPFAM" id="SSF51261">
    <property type="entry name" value="Duplicated hybrid motif"/>
    <property type="match status" value="1"/>
</dbReference>
<feature type="domain" description="M23ase beta-sheet core" evidence="3">
    <location>
        <begin position="482"/>
        <end position="583"/>
    </location>
</feature>
<evidence type="ECO:0000256" key="1">
    <source>
        <dbReference type="ARBA" id="ARBA00022729"/>
    </source>
</evidence>
<keyword evidence="5" id="KW-1185">Reference proteome</keyword>
<gene>
    <name evidence="4" type="ORF">ELQ90_09075</name>
</gene>
<proteinExistence type="predicted"/>
<dbReference type="PANTHER" id="PTHR21666">
    <property type="entry name" value="PEPTIDASE-RELATED"/>
    <property type="match status" value="1"/>
</dbReference>
<dbReference type="CDD" id="cd12797">
    <property type="entry name" value="M23_peptidase"/>
    <property type="match status" value="1"/>
</dbReference>
<dbReference type="GO" id="GO:0004222">
    <property type="term" value="F:metalloendopeptidase activity"/>
    <property type="evidence" value="ECO:0007669"/>
    <property type="project" value="TreeGrafter"/>
</dbReference>
<accession>A0A3S3Z9Y8</accession>
<feature type="region of interest" description="Disordered" evidence="2">
    <location>
        <begin position="1"/>
        <end position="97"/>
    </location>
</feature>
<dbReference type="InterPro" id="IPR016047">
    <property type="entry name" value="M23ase_b-sheet_dom"/>
</dbReference>
<dbReference type="OrthoDB" id="1099523at2"/>
<dbReference type="EMBL" id="RZNB01000003">
    <property type="protein sequence ID" value="RWZ50961.1"/>
    <property type="molecule type" value="Genomic_DNA"/>
</dbReference>
<sequence>MPASLPGDDAPLRRVRNRRTPAADRVEATPQPDGSVAITDAATLIRSAEDRSVEATTASPRRSERRARRMVTVADGVADSAPSPIPESAAEVPDASLGRRARRTRAAVEVASGGIVSDWMGTHTEHDVQRIAAQAASLAAVPEASVDSADEAAPSRRARRARQVVALESSVLDEAESLPVVSRRSRRSSRVSSDERLPLLTVEPRATLEPAPVAANPTDLVVATDADVSHESFTIVQDDPADVASHNAIVDEREAVAVMVEDVSVEPVIASISPTIVLDAEEALSAAPLLGSSLSVEPIDVETTSSIVAVGHVTEQVERPVFVPRTELDAPVAAVTSVSAAPAPVISRRSRAGRVAAKSFSFAAFSVAGLLTLATSLPANALLSADDVAAQKVLVTQGDTTTTSFGQTQTVAASGETPVETIKRDSYGAVSALEAAKALGIQPEATFSNDPNGTIQWPFAVGVHIGSGYGARPGCPIGCSTDHKGQDFNPGYGAPIQSIADGVVIESTDSGGAFGVKIVIEHVIDGQIVHSLYGHMINGSRTVEVGDPVTVGQVIGQTGNTGRSTGPHLHFEIMLNGTEHVDPLAWLYANAN</sequence>
<keyword evidence="1" id="KW-0732">Signal</keyword>
<protein>
    <submittedName>
        <fullName evidence="4">M23 family metallopeptidase</fullName>
    </submittedName>
</protein>
<dbReference type="Pfam" id="PF01551">
    <property type="entry name" value="Peptidase_M23"/>
    <property type="match status" value="1"/>
</dbReference>
<dbReference type="PANTHER" id="PTHR21666:SF289">
    <property type="entry name" value="L-ALA--D-GLU ENDOPEPTIDASE"/>
    <property type="match status" value="1"/>
</dbReference>
<dbReference type="InterPro" id="IPR050570">
    <property type="entry name" value="Cell_wall_metabolism_enzyme"/>
</dbReference>
<evidence type="ECO:0000313" key="4">
    <source>
        <dbReference type="EMBL" id="RWZ50961.1"/>
    </source>
</evidence>
<name>A0A3S3Z9Y8_9MICO</name>
<dbReference type="Gene3D" id="2.70.70.10">
    <property type="entry name" value="Glucose Permease (Domain IIA)"/>
    <property type="match status" value="1"/>
</dbReference>
<organism evidence="4 5">
    <name type="scientific">Labedella phragmitis</name>
    <dbReference type="NCBI Taxonomy" id="2498849"/>
    <lineage>
        <taxon>Bacteria</taxon>
        <taxon>Bacillati</taxon>
        <taxon>Actinomycetota</taxon>
        <taxon>Actinomycetes</taxon>
        <taxon>Micrococcales</taxon>
        <taxon>Microbacteriaceae</taxon>
        <taxon>Labedella</taxon>
    </lineage>
</organism>
<dbReference type="InterPro" id="IPR011055">
    <property type="entry name" value="Dup_hybrid_motif"/>
</dbReference>
<dbReference type="RefSeq" id="WP_128494955.1">
    <property type="nucleotide sequence ID" value="NZ_RZNB01000003.1"/>
</dbReference>
<comment type="caution">
    <text evidence="4">The sequence shown here is derived from an EMBL/GenBank/DDBJ whole genome shotgun (WGS) entry which is preliminary data.</text>
</comment>
<evidence type="ECO:0000256" key="2">
    <source>
        <dbReference type="SAM" id="MobiDB-lite"/>
    </source>
</evidence>
<evidence type="ECO:0000313" key="5">
    <source>
        <dbReference type="Proteomes" id="UP000288547"/>
    </source>
</evidence>